<sequence length="107" mass="12165">MSCASVTIHRRTAGRDTVGKVIWRCDFLPANMVLYTLDLARSYLSGIPMLCTVIVARLAATWASWKRDSRSCSGCRTGWQQAAQRVLQPACQRGNRLFIRTCEVWWL</sequence>
<reference evidence="1 2" key="1">
    <citation type="journal article" date="2012" name="PLoS Pathog.">
        <title>Diverse lifestyles and strategies of plant pathogenesis encoded in the genomes of eighteen Dothideomycetes fungi.</title>
        <authorList>
            <person name="Ohm R.A."/>
            <person name="Feau N."/>
            <person name="Henrissat B."/>
            <person name="Schoch C.L."/>
            <person name="Horwitz B.A."/>
            <person name="Barry K.W."/>
            <person name="Condon B.J."/>
            <person name="Copeland A.C."/>
            <person name="Dhillon B."/>
            <person name="Glaser F."/>
            <person name="Hesse C.N."/>
            <person name="Kosti I."/>
            <person name="LaButti K."/>
            <person name="Lindquist E.A."/>
            <person name="Lucas S."/>
            <person name="Salamov A.A."/>
            <person name="Bradshaw R.E."/>
            <person name="Ciuffetti L."/>
            <person name="Hamelin R.C."/>
            <person name="Kema G.H.J."/>
            <person name="Lawrence C."/>
            <person name="Scott J.A."/>
            <person name="Spatafora J.W."/>
            <person name="Turgeon B.G."/>
            <person name="de Wit P.J.G.M."/>
            <person name="Zhong S."/>
            <person name="Goodwin S.B."/>
            <person name="Grigoriev I.V."/>
        </authorList>
    </citation>
    <scope>NUCLEOTIDE SEQUENCE [LARGE SCALE GENOMIC DNA]</scope>
    <source>
        <strain evidence="1 2">UAMH 10762</strain>
    </source>
</reference>
<evidence type="ECO:0000313" key="1">
    <source>
        <dbReference type="EMBL" id="EMC91021.1"/>
    </source>
</evidence>
<dbReference type="KEGG" id="bcom:BAUCODRAFT_333240"/>
<dbReference type="GeneID" id="19112081"/>
<gene>
    <name evidence="1" type="ORF">BAUCODRAFT_333240</name>
</gene>
<name>M2M3C6_BAUPA</name>
<keyword evidence="2" id="KW-1185">Reference proteome</keyword>
<organism evidence="1 2">
    <name type="scientific">Baudoinia panamericana (strain UAMH 10762)</name>
    <name type="common">Angels' share fungus</name>
    <name type="synonym">Baudoinia compniacensis (strain UAMH 10762)</name>
    <dbReference type="NCBI Taxonomy" id="717646"/>
    <lineage>
        <taxon>Eukaryota</taxon>
        <taxon>Fungi</taxon>
        <taxon>Dikarya</taxon>
        <taxon>Ascomycota</taxon>
        <taxon>Pezizomycotina</taxon>
        <taxon>Dothideomycetes</taxon>
        <taxon>Dothideomycetidae</taxon>
        <taxon>Mycosphaerellales</taxon>
        <taxon>Teratosphaeriaceae</taxon>
        <taxon>Baudoinia</taxon>
    </lineage>
</organism>
<dbReference type="Proteomes" id="UP000011761">
    <property type="component" value="Unassembled WGS sequence"/>
</dbReference>
<accession>M2M3C6</accession>
<evidence type="ECO:0000313" key="2">
    <source>
        <dbReference type="Proteomes" id="UP000011761"/>
    </source>
</evidence>
<protein>
    <submittedName>
        <fullName evidence="1">Uncharacterized protein</fullName>
    </submittedName>
</protein>
<dbReference type="HOGENOM" id="CLU_2209529_0_0_1"/>
<dbReference type="AlphaFoldDB" id="M2M3C6"/>
<proteinExistence type="predicted"/>
<dbReference type="RefSeq" id="XP_007681938.1">
    <property type="nucleotide sequence ID" value="XM_007683748.1"/>
</dbReference>
<dbReference type="EMBL" id="KB445565">
    <property type="protein sequence ID" value="EMC91021.1"/>
    <property type="molecule type" value="Genomic_DNA"/>
</dbReference>